<dbReference type="RefSeq" id="WP_377171982.1">
    <property type="nucleotide sequence ID" value="NZ_JBHSMQ010000015.1"/>
</dbReference>
<name>A0ABW0KZ84_9BACT</name>
<comment type="caution">
    <text evidence="1">The sequence shown here is derived from an EMBL/GenBank/DDBJ whole genome shotgun (WGS) entry which is preliminary data.</text>
</comment>
<protein>
    <submittedName>
        <fullName evidence="1">Uncharacterized protein</fullName>
    </submittedName>
</protein>
<sequence length="60" mass="6476">MNPAAPAVQRTLVNSGKSVWTLLVIGMTVVDVCSGPNWFGILALLHAALFLKLIWMDTHG</sequence>
<accession>A0ABW0KZ84</accession>
<organism evidence="1 2">
    <name type="scientific">Prosthecobacter fluviatilis</name>
    <dbReference type="NCBI Taxonomy" id="445931"/>
    <lineage>
        <taxon>Bacteria</taxon>
        <taxon>Pseudomonadati</taxon>
        <taxon>Verrucomicrobiota</taxon>
        <taxon>Verrucomicrobiia</taxon>
        <taxon>Verrucomicrobiales</taxon>
        <taxon>Verrucomicrobiaceae</taxon>
        <taxon>Prosthecobacter</taxon>
    </lineage>
</organism>
<proteinExistence type="predicted"/>
<gene>
    <name evidence="1" type="ORF">ACFQDI_24440</name>
</gene>
<evidence type="ECO:0000313" key="1">
    <source>
        <dbReference type="EMBL" id="MFC5458042.1"/>
    </source>
</evidence>
<dbReference type="EMBL" id="JBHSMQ010000015">
    <property type="protein sequence ID" value="MFC5458042.1"/>
    <property type="molecule type" value="Genomic_DNA"/>
</dbReference>
<keyword evidence="2" id="KW-1185">Reference proteome</keyword>
<dbReference type="Proteomes" id="UP001596052">
    <property type="component" value="Unassembled WGS sequence"/>
</dbReference>
<evidence type="ECO:0000313" key="2">
    <source>
        <dbReference type="Proteomes" id="UP001596052"/>
    </source>
</evidence>
<reference evidence="2" key="1">
    <citation type="journal article" date="2019" name="Int. J. Syst. Evol. Microbiol.">
        <title>The Global Catalogue of Microorganisms (GCM) 10K type strain sequencing project: providing services to taxonomists for standard genome sequencing and annotation.</title>
        <authorList>
            <consortium name="The Broad Institute Genomics Platform"/>
            <consortium name="The Broad Institute Genome Sequencing Center for Infectious Disease"/>
            <person name="Wu L."/>
            <person name="Ma J."/>
        </authorList>
    </citation>
    <scope>NUCLEOTIDE SEQUENCE [LARGE SCALE GENOMIC DNA]</scope>
    <source>
        <strain evidence="2">CGMCC 4.1469</strain>
    </source>
</reference>